<keyword evidence="2" id="KW-1185">Reference proteome</keyword>
<reference evidence="1 2" key="1">
    <citation type="submission" date="2024-01" db="EMBL/GenBank/DDBJ databases">
        <title>The complete chloroplast genome sequence of Lithospermum erythrorhizon: insights into the phylogenetic relationship among Boraginaceae species and the maternal lineages of purple gromwells.</title>
        <authorList>
            <person name="Okada T."/>
            <person name="Watanabe K."/>
        </authorList>
    </citation>
    <scope>NUCLEOTIDE SEQUENCE [LARGE SCALE GENOMIC DNA]</scope>
</reference>
<organism evidence="1 2">
    <name type="scientific">Lithospermum erythrorhizon</name>
    <name type="common">Purple gromwell</name>
    <name type="synonym">Lithospermum officinale var. erythrorhizon</name>
    <dbReference type="NCBI Taxonomy" id="34254"/>
    <lineage>
        <taxon>Eukaryota</taxon>
        <taxon>Viridiplantae</taxon>
        <taxon>Streptophyta</taxon>
        <taxon>Embryophyta</taxon>
        <taxon>Tracheophyta</taxon>
        <taxon>Spermatophyta</taxon>
        <taxon>Magnoliopsida</taxon>
        <taxon>eudicotyledons</taxon>
        <taxon>Gunneridae</taxon>
        <taxon>Pentapetalae</taxon>
        <taxon>asterids</taxon>
        <taxon>lamiids</taxon>
        <taxon>Boraginales</taxon>
        <taxon>Boraginaceae</taxon>
        <taxon>Boraginoideae</taxon>
        <taxon>Lithospermeae</taxon>
        <taxon>Lithospermum</taxon>
    </lineage>
</organism>
<evidence type="ECO:0000313" key="2">
    <source>
        <dbReference type="Proteomes" id="UP001454036"/>
    </source>
</evidence>
<name>A0AAV3QJ38_LITER</name>
<evidence type="ECO:0000313" key="1">
    <source>
        <dbReference type="EMBL" id="GAA0164080.1"/>
    </source>
</evidence>
<evidence type="ECO:0008006" key="3">
    <source>
        <dbReference type="Google" id="ProtNLM"/>
    </source>
</evidence>
<gene>
    <name evidence="1" type="ORF">LIER_19799</name>
</gene>
<sequence>MEGVKEGTSITRPPQLDGTNYPYWKAKMIAFFRSIDTKTWKAILTGWTAPTQNNTGVVIKEETDWTTVESKLSLDSKALNAIFCAVDAKVLGYFGDNL</sequence>
<comment type="caution">
    <text evidence="1">The sequence shown here is derived from an EMBL/GenBank/DDBJ whole genome shotgun (WGS) entry which is preliminary data.</text>
</comment>
<protein>
    <recommendedName>
        <fullName evidence="3">Gag-pol polyprotein</fullName>
    </recommendedName>
</protein>
<dbReference type="AlphaFoldDB" id="A0AAV3QJ38"/>
<accession>A0AAV3QJ38</accession>
<dbReference type="EMBL" id="BAABME010004948">
    <property type="protein sequence ID" value="GAA0164080.1"/>
    <property type="molecule type" value="Genomic_DNA"/>
</dbReference>
<proteinExistence type="predicted"/>
<dbReference type="Proteomes" id="UP001454036">
    <property type="component" value="Unassembled WGS sequence"/>
</dbReference>